<reference evidence="2" key="1">
    <citation type="submission" date="2021-02" db="EMBL/GenBank/DDBJ databases">
        <authorList>
            <person name="Steward A R."/>
        </authorList>
    </citation>
    <scope>NUCLEOTIDE SEQUENCE</scope>
</reference>
<accession>A0A821M881</accession>
<feature type="signal peptide" evidence="1">
    <location>
        <begin position="1"/>
        <end position="15"/>
    </location>
</feature>
<organism evidence="2 3">
    <name type="scientific">Pieris macdunnoughi</name>
    <dbReference type="NCBI Taxonomy" id="345717"/>
    <lineage>
        <taxon>Eukaryota</taxon>
        <taxon>Metazoa</taxon>
        <taxon>Ecdysozoa</taxon>
        <taxon>Arthropoda</taxon>
        <taxon>Hexapoda</taxon>
        <taxon>Insecta</taxon>
        <taxon>Pterygota</taxon>
        <taxon>Neoptera</taxon>
        <taxon>Endopterygota</taxon>
        <taxon>Lepidoptera</taxon>
        <taxon>Glossata</taxon>
        <taxon>Ditrysia</taxon>
        <taxon>Papilionoidea</taxon>
        <taxon>Pieridae</taxon>
        <taxon>Pierinae</taxon>
        <taxon>Pieris</taxon>
    </lineage>
</organism>
<proteinExistence type="predicted"/>
<keyword evidence="3" id="KW-1185">Reference proteome</keyword>
<dbReference type="AlphaFoldDB" id="A0A821M881"/>
<gene>
    <name evidence="2" type="ORF">PMACD_LOCUS1440</name>
</gene>
<protein>
    <submittedName>
        <fullName evidence="2">Uncharacterized protein</fullName>
    </submittedName>
</protein>
<evidence type="ECO:0000313" key="2">
    <source>
        <dbReference type="EMBL" id="CAF4763593.1"/>
    </source>
</evidence>
<dbReference type="EMBL" id="CAJOBZ010000002">
    <property type="protein sequence ID" value="CAF4763593.1"/>
    <property type="molecule type" value="Genomic_DNA"/>
</dbReference>
<feature type="chain" id="PRO_5032727114" evidence="1">
    <location>
        <begin position="16"/>
        <end position="107"/>
    </location>
</feature>
<name>A0A821M881_9NEOP</name>
<evidence type="ECO:0000256" key="1">
    <source>
        <dbReference type="SAM" id="SignalP"/>
    </source>
</evidence>
<evidence type="ECO:0000313" key="3">
    <source>
        <dbReference type="Proteomes" id="UP000663880"/>
    </source>
</evidence>
<dbReference type="Proteomes" id="UP000663880">
    <property type="component" value="Unassembled WGS sequence"/>
</dbReference>
<sequence length="107" mass="12429">MREWILVSLCAVAFAKHANLWMKVILCGSSFSRTAVDLGISREQIRPNDEISHRVHNEDIKSQLDIEDEIIEARHAEFRARSTPEKPYDNYLRLGAVRYNLTSVFRI</sequence>
<keyword evidence="1" id="KW-0732">Signal</keyword>
<dbReference type="OrthoDB" id="3626597at2759"/>
<comment type="caution">
    <text evidence="2">The sequence shown here is derived from an EMBL/GenBank/DDBJ whole genome shotgun (WGS) entry which is preliminary data.</text>
</comment>